<dbReference type="PROSITE" id="PS00615">
    <property type="entry name" value="C_TYPE_LECTIN_1"/>
    <property type="match status" value="1"/>
</dbReference>
<dbReference type="InterPro" id="IPR016187">
    <property type="entry name" value="CTDL_fold"/>
</dbReference>
<dbReference type="SUPFAM" id="SSF56436">
    <property type="entry name" value="C-type lectin-like"/>
    <property type="match status" value="1"/>
</dbReference>
<reference evidence="5 7" key="2">
    <citation type="journal article" date="2013" name="Nature">
        <title>Insights into bilaterian evolution from three spiralian genomes.</title>
        <authorList>
            <person name="Simakov O."/>
            <person name="Marletaz F."/>
            <person name="Cho S.J."/>
            <person name="Edsinger-Gonzales E."/>
            <person name="Havlak P."/>
            <person name="Hellsten U."/>
            <person name="Kuo D.H."/>
            <person name="Larsson T."/>
            <person name="Lv J."/>
            <person name="Arendt D."/>
            <person name="Savage R."/>
            <person name="Osoegawa K."/>
            <person name="de Jong P."/>
            <person name="Grimwood J."/>
            <person name="Chapman J.A."/>
            <person name="Shapiro H."/>
            <person name="Aerts A."/>
            <person name="Otillar R.P."/>
            <person name="Terry A.Y."/>
            <person name="Boore J.L."/>
            <person name="Grigoriev I.V."/>
            <person name="Lindberg D.R."/>
            <person name="Seaver E.C."/>
            <person name="Weisblat D.A."/>
            <person name="Putnam N.H."/>
            <person name="Rokhsar D.S."/>
        </authorList>
    </citation>
    <scope>NUCLEOTIDE SEQUENCE</scope>
    <source>
        <strain evidence="5 7">I ESC-2004</strain>
    </source>
</reference>
<keyword evidence="7" id="KW-1185">Reference proteome</keyword>
<sequence length="193" mass="22178">MQAFVFLIIVGTSIAQEQRECCTAATAIVREFNRLHQQSFDRVTQNMDQHVQVLETQNLALKNQINNMERLIAQTETHLLAEISERTSEMQSALDQLTRREADNRRQQILANARSRYRIWWTAGNDRDNEGVWEWADVDRPFSSIPGRWYDGEPNDAEGGEDCAHVYLHEGGTLNDRSCNEAGGFICEFELTD</sequence>
<feature type="chain" id="PRO_5011952052" description="C-type lectin domain-containing protein" evidence="3">
    <location>
        <begin position="16"/>
        <end position="193"/>
    </location>
</feature>
<evidence type="ECO:0000313" key="7">
    <source>
        <dbReference type="Proteomes" id="UP000014760"/>
    </source>
</evidence>
<evidence type="ECO:0000256" key="2">
    <source>
        <dbReference type="SAM" id="Coils"/>
    </source>
</evidence>
<organism evidence="5">
    <name type="scientific">Capitella teleta</name>
    <name type="common">Polychaete worm</name>
    <dbReference type="NCBI Taxonomy" id="283909"/>
    <lineage>
        <taxon>Eukaryota</taxon>
        <taxon>Metazoa</taxon>
        <taxon>Spiralia</taxon>
        <taxon>Lophotrochozoa</taxon>
        <taxon>Annelida</taxon>
        <taxon>Polychaeta</taxon>
        <taxon>Sedentaria</taxon>
        <taxon>Scolecida</taxon>
        <taxon>Capitellidae</taxon>
        <taxon>Capitella</taxon>
    </lineage>
</organism>
<protein>
    <recommendedName>
        <fullName evidence="4">C-type lectin domain-containing protein</fullName>
    </recommendedName>
</protein>
<dbReference type="EnsemblMetazoa" id="CapteT204580">
    <property type="protein sequence ID" value="CapteP204580"/>
    <property type="gene ID" value="CapteG204580"/>
</dbReference>
<dbReference type="InterPro" id="IPR016186">
    <property type="entry name" value="C-type_lectin-like/link_sf"/>
</dbReference>
<reference evidence="6" key="3">
    <citation type="submission" date="2015-06" db="UniProtKB">
        <authorList>
            <consortium name="EnsemblMetazoa"/>
        </authorList>
    </citation>
    <scope>IDENTIFICATION</scope>
</reference>
<dbReference type="PANTHER" id="PTHR22801">
    <property type="entry name" value="LITHOSTATHINE"/>
    <property type="match status" value="1"/>
</dbReference>
<dbReference type="CDD" id="cd00037">
    <property type="entry name" value="CLECT"/>
    <property type="match status" value="1"/>
</dbReference>
<dbReference type="PROSITE" id="PS50041">
    <property type="entry name" value="C_TYPE_LECTIN_2"/>
    <property type="match status" value="1"/>
</dbReference>
<reference evidence="7" key="1">
    <citation type="submission" date="2012-12" db="EMBL/GenBank/DDBJ databases">
        <authorList>
            <person name="Hellsten U."/>
            <person name="Grimwood J."/>
            <person name="Chapman J.A."/>
            <person name="Shapiro H."/>
            <person name="Aerts A."/>
            <person name="Otillar R.P."/>
            <person name="Terry A.Y."/>
            <person name="Boore J.L."/>
            <person name="Simakov O."/>
            <person name="Marletaz F."/>
            <person name="Cho S.-J."/>
            <person name="Edsinger-Gonzales E."/>
            <person name="Havlak P."/>
            <person name="Kuo D.-H."/>
            <person name="Larsson T."/>
            <person name="Lv J."/>
            <person name="Arendt D."/>
            <person name="Savage R."/>
            <person name="Osoegawa K."/>
            <person name="de Jong P."/>
            <person name="Lindberg D.R."/>
            <person name="Seaver E.C."/>
            <person name="Weisblat D.A."/>
            <person name="Putnam N.H."/>
            <person name="Grigoriev I.V."/>
            <person name="Rokhsar D.S."/>
        </authorList>
    </citation>
    <scope>NUCLEOTIDE SEQUENCE</scope>
    <source>
        <strain evidence="7">I ESC-2004</strain>
    </source>
</reference>
<proteinExistence type="predicted"/>
<dbReference type="OrthoDB" id="6051775at2759"/>
<keyword evidence="3" id="KW-0732">Signal</keyword>
<feature type="coiled-coil region" evidence="2">
    <location>
        <begin position="51"/>
        <end position="100"/>
    </location>
</feature>
<feature type="domain" description="C-type lectin" evidence="4">
    <location>
        <begin position="121"/>
        <end position="188"/>
    </location>
</feature>
<dbReference type="Gene3D" id="3.10.100.10">
    <property type="entry name" value="Mannose-Binding Protein A, subunit A"/>
    <property type="match status" value="1"/>
</dbReference>
<keyword evidence="1" id="KW-1015">Disulfide bond</keyword>
<feature type="signal peptide" evidence="3">
    <location>
        <begin position="1"/>
        <end position="15"/>
    </location>
</feature>
<dbReference type="InterPro" id="IPR001304">
    <property type="entry name" value="C-type_lectin-like"/>
</dbReference>
<dbReference type="PANTHER" id="PTHR22801:SF63">
    <property type="entry name" value="C-TYPE LECTIN DOMAIN-CONTAINING PROTEIN"/>
    <property type="match status" value="1"/>
</dbReference>
<dbReference type="EMBL" id="KB294183">
    <property type="protein sequence ID" value="ELU14903.1"/>
    <property type="molecule type" value="Genomic_DNA"/>
</dbReference>
<evidence type="ECO:0000256" key="1">
    <source>
        <dbReference type="ARBA" id="ARBA00023157"/>
    </source>
</evidence>
<gene>
    <name evidence="5" type="ORF">CAPTEDRAFT_204580</name>
</gene>
<dbReference type="AlphaFoldDB" id="R7V7R8"/>
<evidence type="ECO:0000313" key="5">
    <source>
        <dbReference type="EMBL" id="ELU14903.1"/>
    </source>
</evidence>
<dbReference type="Pfam" id="PF00059">
    <property type="entry name" value="Lectin_C"/>
    <property type="match status" value="1"/>
</dbReference>
<dbReference type="InterPro" id="IPR050801">
    <property type="entry name" value="Ca-Dep_Lectins_ImmuneDev"/>
</dbReference>
<dbReference type="HOGENOM" id="CLU_1410047_0_0_1"/>
<name>R7V7R8_CAPTE</name>
<accession>R7V7R8</accession>
<dbReference type="EMBL" id="AMQN01018307">
    <property type="status" value="NOT_ANNOTATED_CDS"/>
    <property type="molecule type" value="Genomic_DNA"/>
</dbReference>
<keyword evidence="2" id="KW-0175">Coiled coil</keyword>
<dbReference type="InterPro" id="IPR018378">
    <property type="entry name" value="C-type_lectin_CS"/>
</dbReference>
<evidence type="ECO:0000256" key="3">
    <source>
        <dbReference type="SAM" id="SignalP"/>
    </source>
</evidence>
<dbReference type="STRING" id="283909.R7V7R8"/>
<evidence type="ECO:0000259" key="4">
    <source>
        <dbReference type="PROSITE" id="PS50041"/>
    </source>
</evidence>
<dbReference type="Proteomes" id="UP000014760">
    <property type="component" value="Unassembled WGS sequence"/>
</dbReference>
<evidence type="ECO:0000313" key="6">
    <source>
        <dbReference type="EnsemblMetazoa" id="CapteP204580"/>
    </source>
</evidence>